<comment type="similarity">
    <text evidence="1">Belongs to the SCO1/2 family.</text>
</comment>
<keyword evidence="4" id="KW-0677">Repeat</keyword>
<dbReference type="GO" id="GO:0007165">
    <property type="term" value="P:signal transduction"/>
    <property type="evidence" value="ECO:0007669"/>
    <property type="project" value="InterPro"/>
</dbReference>
<feature type="compositionally biased region" description="Low complexity" evidence="9">
    <location>
        <begin position="1"/>
        <end position="21"/>
    </location>
</feature>
<keyword evidence="7" id="KW-0520">NAD</keyword>
<evidence type="ECO:0000256" key="7">
    <source>
        <dbReference type="ARBA" id="ARBA00023027"/>
    </source>
</evidence>
<dbReference type="CDD" id="cd02968">
    <property type="entry name" value="SCO"/>
    <property type="match status" value="1"/>
</dbReference>
<evidence type="ECO:0000256" key="5">
    <source>
        <dbReference type="ARBA" id="ARBA00022801"/>
    </source>
</evidence>
<dbReference type="InterPro" id="IPR045344">
    <property type="entry name" value="C-JID"/>
</dbReference>
<dbReference type="InterPro" id="IPR000157">
    <property type="entry name" value="TIR_dom"/>
</dbReference>
<dbReference type="InterPro" id="IPR002182">
    <property type="entry name" value="NB-ARC"/>
</dbReference>
<dbReference type="InterPro" id="IPR044974">
    <property type="entry name" value="Disease_R_plants"/>
</dbReference>
<dbReference type="GO" id="GO:0043531">
    <property type="term" value="F:ADP binding"/>
    <property type="evidence" value="ECO:0007669"/>
    <property type="project" value="InterPro"/>
</dbReference>
<dbReference type="KEGG" id="rsz:108822703"/>
<keyword evidence="5" id="KW-0378">Hydrolase</keyword>
<dbReference type="SUPFAM" id="SSF52058">
    <property type="entry name" value="L domain-like"/>
    <property type="match status" value="2"/>
</dbReference>
<dbReference type="Gene3D" id="3.40.30.10">
    <property type="entry name" value="Glutaredoxin"/>
    <property type="match status" value="1"/>
</dbReference>
<gene>
    <name evidence="12" type="primary">LOC108822703</name>
</gene>
<sequence>MASSSSLTLLAPTSSSSSSPPNCERHVFPSFHGADVRKSFLSHVLKELRSKGIDLFLDNDMERSKSIGPELVEAIRGSRIAIVLLSKNYASSTWCLNELAEIIKCRERFGQTVIPLFYELDPTHVKKQTGDFGKVLLKTCKGKAQEDIQRWKCALTEVAQITGYHSTNWKTEAKMIEDIATEVSNKLNLSAPSSDFDYLVGIESQMTRMRPFLQLDSDDVRKIGIWGPPGIGKTTVARSLFNRYSQDFQLSVFIDNIKTKYAIPASSDDYSVKLYLQKQLMSQLTNETGISISHLGVVKDRLKDKKVLVVLDDVDHLVQLEAMAKETYWFGPGSRIIVTTQDQRVLKASGINHIHRVKLPSYGEALQMFCMYAFDQKYPKDGFEKLCCEVVNLVGRLPLGIKVMGSYFRGMSEQDSTEALPRLKAHLDRDGEIANILKFSYDALNDEDKRLVLHIACFFNGERNGMVESCLEKSFEDVRQGLRVLSEKSLISIENRWIYMDKLLVQLGKQVVRKESVSEPGKRQFLIDAIDIGEVLHDDKAGSSSVIGISFEHTEAITWTGERSFERLSNLQFLKIHGHGINPKSMNYMSRKLRVLDWRKFNMSCFPSNFNPEFLVELRMTDSSLEKLWEGNKPLSNLKRMDLSSSRRLKELPDLSTATNLYDLNLNCCSSLLTLPSSIGSAINLKYLDLCLCSSLVELPSSMRNLRKLSRLVLYKCSKLEVVLANINLESLEELDLSGCSLAKSCTESSTEIEELDPWLPDLLGEHPSDWSLLENYTESSTNIQELDPCIGRVSSLKKLVLRGMKKLVSLPQLPDSLLYLDASDCETLERLDCSFRNPNIILNFKNCFKLNQEAKDLIIQTPTYRYAVFPAEEVPICFSHRSYGSSLTVKLNQMPLGKSTKFKAGIICADVDEAYWGSVCCTITSGRNSLAYCKKAVDVSFVGHLLTFEVEVETEEVTSTELIFDFELLGSKSKICKIKEYGIFQLPECQPSSSNRIGCGCGSNTTAFCYLLKMISRAVDKLESNHDQKILPVFVTLDPVRNTPSHLHAYLKEFDDRILGLTGSASAMRQMAQEYRVYFKKVQEDGDDYLVDTSHNMYLLNPKMEVVRCFGVEYNPDDLSQEFFLLTKKLYDRDLLFNIAMDSFFAGTNVAAAAICFYALLGTIFFNKKSRSHQENTKMASSSLTLLAPVSSLPRNWIHHVFPSFHGEDVRKTFLSHVLKELRSKGINSFFDDDMERSKLIGPELIEAIRGSRIAIVLLSRNYASSTWCLNELVEIIKCRERFGQTVMPLFYEVDPTDVKKQTGDFGKVFRKTCRGKTKEDIQRWKCALTEVAQITGYHSTNWKTEAKMIEVIATEVSNKLNLSAPSSDFEDLVGMESHMTRMRPLLLLDSDEVRKIGIWGPPGIGKTTIARSLFNQHSQDFQLSVFIDNIKTKYAIPASSDDYSVKLHLQKQLMSQLTNETGISISHLGVVKDRLKDKKVLVILDDVDHLVQLEAMAKETYWFGPGSRIIVTTQDQRVLKASGINHIHKVDLPSNDEALQMFCMYAFDQKYPKDGFQKLSYEVRNLVGGLPLGLRVMGSYFRGMSEQDWTEAVPRLRTHLDRDGEIASILKFSYDALNDEDKSLFLHIACFFDGEQDGVVERCLERCFKDVRRGLRVLCEKSLVYMDMVWIKMPELLVQLGRQIVRKECVSEPGKRQFLNDARDIGEVLSDDKASNSSVIGINLERNEEITWTSERGFERLSNLQFLKIHSYGISRLSMNDISRKLKVLIWPMFPMACFPSRFNPEFLVVLRMNNSRLEKLWEENKPLKNLKWMDLRHSESLKEFPDLSAATNLYDLDLSFCSSLVKLPFSIGNAINLQKLNLNFCVSLVDLPSSMRNLGRLSKLELKGCSKLQVNLASINLESLEELDLSDCSLLEIYPESSTNIQELDPCIWRISILQTLLMKRMKKLVSLPQLPDSLLYLEAEYCGSLERLDCSFRNPDIRLNFAYCFKLNQEAKDLIIHTRTNQYAVFPAISVPMCFTYRSSGSSVTVKLNQMPLCKSTKFKACVIFSGRDDTYRGSVCCTITSGGNSLTYCNKKVEVFFVWHLYTFEVEVQTEEVTSTELVFEFDINYKQSSYNFKRLKIKECGIFQLTDSGVLGHSQLKPEPRAPTLLWAPLFHDPYFFLKRKLCN</sequence>
<dbReference type="Gene3D" id="3.40.50.300">
    <property type="entry name" value="P-loop containing nucleotide triphosphate hydrolases"/>
    <property type="match status" value="2"/>
</dbReference>
<dbReference type="SMART" id="SM00382">
    <property type="entry name" value="AAA"/>
    <property type="match status" value="2"/>
</dbReference>
<dbReference type="Pfam" id="PF20160">
    <property type="entry name" value="C-JID"/>
    <property type="match status" value="1"/>
</dbReference>
<dbReference type="FunFam" id="3.40.50.300:FF:001002">
    <property type="entry name" value="Disease resistance protein (TIR-NBS-LRR class)"/>
    <property type="match status" value="2"/>
</dbReference>
<dbReference type="InterPro" id="IPR003593">
    <property type="entry name" value="AAA+_ATPase"/>
</dbReference>
<dbReference type="Gene3D" id="1.10.8.430">
    <property type="entry name" value="Helical domain of apoptotic protease-activating factors"/>
    <property type="match status" value="2"/>
</dbReference>
<dbReference type="PANTHER" id="PTHR11017:SF297">
    <property type="entry name" value="ADP-RIBOSYL CYCLASE_CYCLIC ADP-RIBOSE HYDROLASE"/>
    <property type="match status" value="1"/>
</dbReference>
<dbReference type="Gene3D" id="3.80.10.10">
    <property type="entry name" value="Ribonuclease Inhibitor"/>
    <property type="match status" value="2"/>
</dbReference>
<dbReference type="Pfam" id="PF02630">
    <property type="entry name" value="SCO1-SenC"/>
    <property type="match status" value="1"/>
</dbReference>
<dbReference type="Pfam" id="PF00931">
    <property type="entry name" value="NB-ARC"/>
    <property type="match status" value="2"/>
</dbReference>
<reference evidence="12" key="1">
    <citation type="submission" date="2025-08" db="UniProtKB">
        <authorList>
            <consortium name="RefSeq"/>
        </authorList>
    </citation>
    <scope>IDENTIFICATION</scope>
    <source>
        <tissue evidence="12">Leaf</tissue>
    </source>
</reference>
<evidence type="ECO:0000259" key="10">
    <source>
        <dbReference type="PROSITE" id="PS50104"/>
    </source>
</evidence>
<comment type="catalytic activity">
    <reaction evidence="8">
        <text>NAD(+) + H2O = ADP-D-ribose + nicotinamide + H(+)</text>
        <dbReference type="Rhea" id="RHEA:16301"/>
        <dbReference type="ChEBI" id="CHEBI:15377"/>
        <dbReference type="ChEBI" id="CHEBI:15378"/>
        <dbReference type="ChEBI" id="CHEBI:17154"/>
        <dbReference type="ChEBI" id="CHEBI:57540"/>
        <dbReference type="ChEBI" id="CHEBI:57967"/>
        <dbReference type="EC" id="3.2.2.6"/>
    </reaction>
    <physiologicalReaction direction="left-to-right" evidence="8">
        <dbReference type="Rhea" id="RHEA:16302"/>
    </physiologicalReaction>
</comment>
<evidence type="ECO:0000256" key="9">
    <source>
        <dbReference type="SAM" id="MobiDB-lite"/>
    </source>
</evidence>
<proteinExistence type="inferred from homology"/>
<dbReference type="GO" id="GO:0061809">
    <property type="term" value="F:NAD+ nucleosidase activity, cyclic ADP-ribose generating"/>
    <property type="evidence" value="ECO:0007669"/>
    <property type="project" value="UniProtKB-EC"/>
</dbReference>
<dbReference type="SUPFAM" id="SSF52200">
    <property type="entry name" value="Toll/Interleukin receptor TIR domain"/>
    <property type="match status" value="2"/>
</dbReference>
<dbReference type="SMART" id="SM00255">
    <property type="entry name" value="TIR"/>
    <property type="match status" value="2"/>
</dbReference>
<name>A0A9W3CTZ5_RAPSA</name>
<organism evidence="11 12">
    <name type="scientific">Raphanus sativus</name>
    <name type="common">Radish</name>
    <name type="synonym">Raphanus raphanistrum var. sativus</name>
    <dbReference type="NCBI Taxonomy" id="3726"/>
    <lineage>
        <taxon>Eukaryota</taxon>
        <taxon>Viridiplantae</taxon>
        <taxon>Streptophyta</taxon>
        <taxon>Embryophyta</taxon>
        <taxon>Tracheophyta</taxon>
        <taxon>Spermatophyta</taxon>
        <taxon>Magnoliopsida</taxon>
        <taxon>eudicotyledons</taxon>
        <taxon>Gunneridae</taxon>
        <taxon>Pentapetalae</taxon>
        <taxon>rosids</taxon>
        <taxon>malvids</taxon>
        <taxon>Brassicales</taxon>
        <taxon>Brassicaceae</taxon>
        <taxon>Brassiceae</taxon>
        <taxon>Raphanus</taxon>
    </lineage>
</organism>
<evidence type="ECO:0000256" key="2">
    <source>
        <dbReference type="ARBA" id="ARBA00011982"/>
    </source>
</evidence>
<dbReference type="InterPro" id="IPR042197">
    <property type="entry name" value="Apaf_helical"/>
</dbReference>
<dbReference type="InterPro" id="IPR032675">
    <property type="entry name" value="LRR_dom_sf"/>
</dbReference>
<dbReference type="InterPro" id="IPR011713">
    <property type="entry name" value="Leu-rich_rpt_3"/>
</dbReference>
<dbReference type="PROSITE" id="PS50104">
    <property type="entry name" value="TIR"/>
    <property type="match status" value="2"/>
</dbReference>
<dbReference type="OrthoDB" id="1097549at2759"/>
<dbReference type="FunFam" id="3.40.50.10140:FF:000007">
    <property type="entry name" value="Disease resistance protein (TIR-NBS-LRR class)"/>
    <property type="match status" value="2"/>
</dbReference>
<dbReference type="InterPro" id="IPR036249">
    <property type="entry name" value="Thioredoxin-like_sf"/>
</dbReference>
<dbReference type="InterPro" id="IPR003782">
    <property type="entry name" value="SCO1/SenC"/>
</dbReference>
<evidence type="ECO:0000313" key="12">
    <source>
        <dbReference type="RefSeq" id="XP_056855060.1"/>
    </source>
</evidence>
<keyword evidence="3" id="KW-0433">Leucine-rich repeat</keyword>
<dbReference type="GeneID" id="108822703"/>
<dbReference type="InterPro" id="IPR027417">
    <property type="entry name" value="P-loop_NTPase"/>
</dbReference>
<protein>
    <recommendedName>
        <fullName evidence="2">ADP-ribosyl cyclase/cyclic ADP-ribose hydrolase</fullName>
        <ecNumber evidence="2">3.2.2.6</ecNumber>
    </recommendedName>
</protein>
<dbReference type="EC" id="3.2.2.6" evidence="2"/>
<dbReference type="InterPro" id="IPR036390">
    <property type="entry name" value="WH_DNA-bd_sf"/>
</dbReference>
<dbReference type="SUPFAM" id="SSF52833">
    <property type="entry name" value="Thioredoxin-like"/>
    <property type="match status" value="1"/>
</dbReference>
<evidence type="ECO:0000256" key="4">
    <source>
        <dbReference type="ARBA" id="ARBA00022737"/>
    </source>
</evidence>
<evidence type="ECO:0000256" key="3">
    <source>
        <dbReference type="ARBA" id="ARBA00022614"/>
    </source>
</evidence>
<feature type="region of interest" description="Disordered" evidence="9">
    <location>
        <begin position="1"/>
        <end position="22"/>
    </location>
</feature>
<dbReference type="SUPFAM" id="SSF46785">
    <property type="entry name" value="Winged helix' DNA-binding domain"/>
    <property type="match status" value="2"/>
</dbReference>
<dbReference type="SUPFAM" id="SSF52540">
    <property type="entry name" value="P-loop containing nucleoside triphosphate hydrolases"/>
    <property type="match status" value="2"/>
</dbReference>
<dbReference type="GO" id="GO:0006952">
    <property type="term" value="P:defense response"/>
    <property type="evidence" value="ECO:0007669"/>
    <property type="project" value="UniProtKB-KW"/>
</dbReference>
<keyword evidence="11" id="KW-1185">Reference proteome</keyword>
<accession>A0A9W3CTZ5</accession>
<dbReference type="RefSeq" id="XP_056855060.1">
    <property type="nucleotide sequence ID" value="XM_056999080.1"/>
</dbReference>
<evidence type="ECO:0000256" key="6">
    <source>
        <dbReference type="ARBA" id="ARBA00022821"/>
    </source>
</evidence>
<dbReference type="Pfam" id="PF23282">
    <property type="entry name" value="WHD_ROQ1"/>
    <property type="match status" value="2"/>
</dbReference>
<dbReference type="PRINTS" id="PR00364">
    <property type="entry name" value="DISEASERSIST"/>
</dbReference>
<dbReference type="FunFam" id="1.10.8.430:FF:000002">
    <property type="entry name" value="Disease resistance protein (TIR-NBS-LRR class)"/>
    <property type="match status" value="1"/>
</dbReference>
<evidence type="ECO:0000313" key="11">
    <source>
        <dbReference type="Proteomes" id="UP000504610"/>
    </source>
</evidence>
<evidence type="ECO:0000256" key="1">
    <source>
        <dbReference type="ARBA" id="ARBA00010996"/>
    </source>
</evidence>
<dbReference type="PANTHER" id="PTHR11017">
    <property type="entry name" value="LEUCINE-RICH REPEAT-CONTAINING PROTEIN"/>
    <property type="match status" value="1"/>
</dbReference>
<dbReference type="Gene3D" id="3.40.50.10140">
    <property type="entry name" value="Toll/interleukin-1 receptor homology (TIR) domain"/>
    <property type="match status" value="2"/>
</dbReference>
<keyword evidence="6" id="KW-0611">Plant defense</keyword>
<dbReference type="Proteomes" id="UP000504610">
    <property type="component" value="Unplaced"/>
</dbReference>
<feature type="domain" description="TIR" evidence="10">
    <location>
        <begin position="1198"/>
        <end position="1362"/>
    </location>
</feature>
<dbReference type="Pfam" id="PF07725">
    <property type="entry name" value="LRR_3"/>
    <property type="match status" value="1"/>
</dbReference>
<dbReference type="InterPro" id="IPR058192">
    <property type="entry name" value="WHD_ROQ1-like"/>
</dbReference>
<dbReference type="InterPro" id="IPR035897">
    <property type="entry name" value="Toll_tir_struct_dom_sf"/>
</dbReference>
<dbReference type="Pfam" id="PF01582">
    <property type="entry name" value="TIR"/>
    <property type="match status" value="2"/>
</dbReference>
<evidence type="ECO:0000256" key="8">
    <source>
        <dbReference type="ARBA" id="ARBA00047304"/>
    </source>
</evidence>
<feature type="domain" description="TIR" evidence="10">
    <location>
        <begin position="23"/>
        <end position="187"/>
    </location>
</feature>